<sequence length="69" mass="7112">MIVDFSIIGVMDSLPEVIVFPCMFGKNDHSPASLPSASHSSSGSLVIACANSAIASCVMIGSAKDREPD</sequence>
<protein>
    <submittedName>
        <fullName evidence="1">Uncharacterized protein</fullName>
    </submittedName>
</protein>
<proteinExistence type="predicted"/>
<keyword evidence="2" id="KW-1185">Reference proteome</keyword>
<dbReference type="EMBL" id="FCNP01000048">
    <property type="protein sequence ID" value="CVI62778.1"/>
    <property type="molecule type" value="Genomic_DNA"/>
</dbReference>
<accession>A0A1S7U8Q8</accession>
<comment type="caution">
    <text evidence="1">The sequence shown here is derived from an EMBL/GenBank/DDBJ whole genome shotgun (WGS) entry which is preliminary data.</text>
</comment>
<organism evidence="1 2">
    <name type="scientific">Agrobacterium deltaense NCPPB 1641</name>
    <dbReference type="NCBI Taxonomy" id="1183425"/>
    <lineage>
        <taxon>Bacteria</taxon>
        <taxon>Pseudomonadati</taxon>
        <taxon>Pseudomonadota</taxon>
        <taxon>Alphaproteobacteria</taxon>
        <taxon>Hyphomicrobiales</taxon>
        <taxon>Rhizobiaceae</taxon>
        <taxon>Rhizobium/Agrobacterium group</taxon>
        <taxon>Agrobacterium</taxon>
    </lineage>
</organism>
<evidence type="ECO:0000313" key="1">
    <source>
        <dbReference type="EMBL" id="CVI62778.1"/>
    </source>
</evidence>
<dbReference type="Proteomes" id="UP000192140">
    <property type="component" value="Unassembled WGS sequence"/>
</dbReference>
<reference evidence="1" key="1">
    <citation type="submission" date="2016-01" db="EMBL/GenBank/DDBJ databases">
        <authorList>
            <person name="Regsiter A."/>
            <person name="william w."/>
        </authorList>
    </citation>
    <scope>NUCLEOTIDE SEQUENCE</scope>
    <source>
        <strain evidence="1">NCPPB 1641</strain>
    </source>
</reference>
<dbReference type="AlphaFoldDB" id="A0A1S7U8Q8"/>
<name>A0A1S7U8Q8_9HYPH</name>
<gene>
    <name evidence="1" type="ORF">AGR7A_pAt10101</name>
</gene>
<evidence type="ECO:0000313" key="2">
    <source>
        <dbReference type="Proteomes" id="UP000192140"/>
    </source>
</evidence>